<name>A0A8X7BRN6_9ARAC</name>
<evidence type="ECO:0000313" key="2">
    <source>
        <dbReference type="EMBL" id="GFY77943.1"/>
    </source>
</evidence>
<evidence type="ECO:0000313" key="1">
    <source>
        <dbReference type="EMBL" id="GFY39709.1"/>
    </source>
</evidence>
<reference evidence="1" key="1">
    <citation type="submission" date="2020-08" db="EMBL/GenBank/DDBJ databases">
        <title>Multicomponent nature underlies the extraordinary mechanical properties of spider dragline silk.</title>
        <authorList>
            <person name="Kono N."/>
            <person name="Nakamura H."/>
            <person name="Mori M."/>
            <person name="Yoshida Y."/>
            <person name="Ohtoshi R."/>
            <person name="Malay A.D."/>
            <person name="Moran D.A.P."/>
            <person name="Tomita M."/>
            <person name="Numata K."/>
            <person name="Arakawa K."/>
        </authorList>
    </citation>
    <scope>NUCLEOTIDE SEQUENCE</scope>
</reference>
<evidence type="ECO:0000313" key="3">
    <source>
        <dbReference type="Proteomes" id="UP000886998"/>
    </source>
</evidence>
<gene>
    <name evidence="2" type="ORF">TNIN_128781</name>
    <name evidence="1" type="ORF">TNIN_385331</name>
</gene>
<dbReference type="EMBL" id="BMAV01022724">
    <property type="protein sequence ID" value="GFY77943.1"/>
    <property type="molecule type" value="Genomic_DNA"/>
</dbReference>
<dbReference type="OrthoDB" id="6430665at2759"/>
<dbReference type="EMBL" id="BMAV01001504">
    <property type="protein sequence ID" value="GFY39709.1"/>
    <property type="molecule type" value="Genomic_DNA"/>
</dbReference>
<proteinExistence type="predicted"/>
<organism evidence="1 3">
    <name type="scientific">Trichonephila inaurata madagascariensis</name>
    <dbReference type="NCBI Taxonomy" id="2747483"/>
    <lineage>
        <taxon>Eukaryota</taxon>
        <taxon>Metazoa</taxon>
        <taxon>Ecdysozoa</taxon>
        <taxon>Arthropoda</taxon>
        <taxon>Chelicerata</taxon>
        <taxon>Arachnida</taxon>
        <taxon>Araneae</taxon>
        <taxon>Araneomorphae</taxon>
        <taxon>Entelegynae</taxon>
        <taxon>Araneoidea</taxon>
        <taxon>Nephilidae</taxon>
        <taxon>Trichonephila</taxon>
        <taxon>Trichonephila inaurata</taxon>
    </lineage>
</organism>
<protein>
    <submittedName>
        <fullName evidence="1">Uncharacterized protein</fullName>
    </submittedName>
</protein>
<keyword evidence="3" id="KW-1185">Reference proteome</keyword>
<accession>A0A8X7BRN6</accession>
<sequence>MSSGRDSFWSFREVYDPARDGFDVGSDILANFKGSQIVVPCPVCKIGICPSCFAPHLYCCMGYGRKKRNASKRFKDMFESDHDDDDDENGSDC</sequence>
<dbReference type="Proteomes" id="UP000886998">
    <property type="component" value="Unassembled WGS sequence"/>
</dbReference>
<dbReference type="AlphaFoldDB" id="A0A8X7BRN6"/>
<comment type="caution">
    <text evidence="1">The sequence shown here is derived from an EMBL/GenBank/DDBJ whole genome shotgun (WGS) entry which is preliminary data.</text>
</comment>